<name>A0A5B7F522_PORTR</name>
<protein>
    <submittedName>
        <fullName evidence="2">Uncharacterized protein</fullName>
    </submittedName>
</protein>
<evidence type="ECO:0000256" key="1">
    <source>
        <dbReference type="SAM" id="MobiDB-lite"/>
    </source>
</evidence>
<gene>
    <name evidence="2" type="ORF">E2C01_033249</name>
</gene>
<organism evidence="2 3">
    <name type="scientific">Portunus trituberculatus</name>
    <name type="common">Swimming crab</name>
    <name type="synonym">Neptunus trituberculatus</name>
    <dbReference type="NCBI Taxonomy" id="210409"/>
    <lineage>
        <taxon>Eukaryota</taxon>
        <taxon>Metazoa</taxon>
        <taxon>Ecdysozoa</taxon>
        <taxon>Arthropoda</taxon>
        <taxon>Crustacea</taxon>
        <taxon>Multicrustacea</taxon>
        <taxon>Malacostraca</taxon>
        <taxon>Eumalacostraca</taxon>
        <taxon>Eucarida</taxon>
        <taxon>Decapoda</taxon>
        <taxon>Pleocyemata</taxon>
        <taxon>Brachyura</taxon>
        <taxon>Eubrachyura</taxon>
        <taxon>Portunoidea</taxon>
        <taxon>Portunidae</taxon>
        <taxon>Portuninae</taxon>
        <taxon>Portunus</taxon>
    </lineage>
</organism>
<dbReference type="AlphaFoldDB" id="A0A5B7F522"/>
<dbReference type="EMBL" id="VSRR010004445">
    <property type="protein sequence ID" value="MPC39704.1"/>
    <property type="molecule type" value="Genomic_DNA"/>
</dbReference>
<proteinExistence type="predicted"/>
<feature type="region of interest" description="Disordered" evidence="1">
    <location>
        <begin position="228"/>
        <end position="257"/>
    </location>
</feature>
<keyword evidence="3" id="KW-1185">Reference proteome</keyword>
<sequence>MPCPPSSFLPLLATSPIPSFLPTPQIFLLTFNTFRIPVPPSRPPASRSASSPPLSISRRASPHVISASSASPASPRQLTAPFFTVCSLRWWQKAPAALTLRSSPALLVLWPDGSWKRSPQVIQQLPRRYYSDETLHGEEMCFMLCTHCFCRQQSYYLFRSLNKNDKRFLAKAFTEITSYSFSVWFCLRNASPSRRKLQGRERRPSLPSAAVILNEPDFSCAMSGAPHASRVTGEETSRRPRVWPVGAAHSVPGVNKV</sequence>
<evidence type="ECO:0000313" key="2">
    <source>
        <dbReference type="EMBL" id="MPC39704.1"/>
    </source>
</evidence>
<comment type="caution">
    <text evidence="2">The sequence shown here is derived from an EMBL/GenBank/DDBJ whole genome shotgun (WGS) entry which is preliminary data.</text>
</comment>
<reference evidence="2 3" key="1">
    <citation type="submission" date="2019-05" db="EMBL/GenBank/DDBJ databases">
        <title>Another draft genome of Portunus trituberculatus and its Hox gene families provides insights of decapod evolution.</title>
        <authorList>
            <person name="Jeong J.-H."/>
            <person name="Song I."/>
            <person name="Kim S."/>
            <person name="Choi T."/>
            <person name="Kim D."/>
            <person name="Ryu S."/>
            <person name="Kim W."/>
        </authorList>
    </citation>
    <scope>NUCLEOTIDE SEQUENCE [LARGE SCALE GENOMIC DNA]</scope>
    <source>
        <tissue evidence="2">Muscle</tissue>
    </source>
</reference>
<evidence type="ECO:0000313" key="3">
    <source>
        <dbReference type="Proteomes" id="UP000324222"/>
    </source>
</evidence>
<accession>A0A5B7F522</accession>
<dbReference type="Proteomes" id="UP000324222">
    <property type="component" value="Unassembled WGS sequence"/>
</dbReference>